<dbReference type="Proteomes" id="UP000741863">
    <property type="component" value="Unassembled WGS sequence"/>
</dbReference>
<dbReference type="InterPro" id="IPR035238">
    <property type="entry name" value="DUF5345"/>
</dbReference>
<feature type="transmembrane region" description="Helical" evidence="1">
    <location>
        <begin position="42"/>
        <end position="59"/>
    </location>
</feature>
<reference evidence="2 3" key="1">
    <citation type="submission" date="2021-01" db="EMBL/GenBank/DDBJ databases">
        <title>Genomic Encyclopedia of Type Strains, Phase IV (KMG-IV): sequencing the most valuable type-strain genomes for metagenomic binning, comparative biology and taxonomic classification.</title>
        <authorList>
            <person name="Goeker M."/>
        </authorList>
    </citation>
    <scope>NUCLEOTIDE SEQUENCE [LARGE SCALE GENOMIC DNA]</scope>
    <source>
        <strain evidence="2 3">DSM 25540</strain>
    </source>
</reference>
<protein>
    <submittedName>
        <fullName evidence="2">Flp pilus assembly protein TadB</fullName>
    </submittedName>
</protein>
<evidence type="ECO:0000313" key="3">
    <source>
        <dbReference type="Proteomes" id="UP000741863"/>
    </source>
</evidence>
<dbReference type="EMBL" id="JAFBEC010000003">
    <property type="protein sequence ID" value="MBM7632166.1"/>
    <property type="molecule type" value="Genomic_DNA"/>
</dbReference>
<organism evidence="2 3">
    <name type="scientific">Geomicrobium sediminis</name>
    <dbReference type="NCBI Taxonomy" id="1347788"/>
    <lineage>
        <taxon>Bacteria</taxon>
        <taxon>Bacillati</taxon>
        <taxon>Bacillota</taxon>
        <taxon>Bacilli</taxon>
        <taxon>Bacillales</taxon>
        <taxon>Geomicrobium</taxon>
    </lineage>
</organism>
<accession>A0ABS2PAZ7</accession>
<proteinExistence type="predicted"/>
<dbReference type="RefSeq" id="WP_204696290.1">
    <property type="nucleotide sequence ID" value="NZ_JAFBEC010000003.1"/>
</dbReference>
<evidence type="ECO:0000256" key="1">
    <source>
        <dbReference type="SAM" id="Phobius"/>
    </source>
</evidence>
<dbReference type="Pfam" id="PF17280">
    <property type="entry name" value="DUF5345"/>
    <property type="match status" value="1"/>
</dbReference>
<name>A0ABS2PAZ7_9BACL</name>
<keyword evidence="1" id="KW-0812">Transmembrane</keyword>
<sequence length="93" mass="10853">MNEQRFKLDLKKLDQLEPKNKPSQIEMMLTIQATRKRQRNELIFFFVVAFIVVASTVLLMVKAPVWFILLQTVVVVMALVGFLSRRKVYGRAL</sequence>
<evidence type="ECO:0000313" key="2">
    <source>
        <dbReference type="EMBL" id="MBM7632166.1"/>
    </source>
</evidence>
<gene>
    <name evidence="2" type="ORF">JOD17_001259</name>
</gene>
<comment type="caution">
    <text evidence="2">The sequence shown here is derived from an EMBL/GenBank/DDBJ whole genome shotgun (WGS) entry which is preliminary data.</text>
</comment>
<keyword evidence="1" id="KW-0472">Membrane</keyword>
<keyword evidence="3" id="KW-1185">Reference proteome</keyword>
<keyword evidence="1" id="KW-1133">Transmembrane helix</keyword>
<feature type="transmembrane region" description="Helical" evidence="1">
    <location>
        <begin position="65"/>
        <end position="83"/>
    </location>
</feature>